<dbReference type="CDD" id="cd09113">
    <property type="entry name" value="PLDc_ymdC_like_2"/>
    <property type="match status" value="1"/>
</dbReference>
<feature type="domain" description="PLD phosphodiesterase" evidence="6">
    <location>
        <begin position="158"/>
        <end position="185"/>
    </location>
</feature>
<evidence type="ECO:0000256" key="5">
    <source>
        <dbReference type="ARBA" id="ARBA00029594"/>
    </source>
</evidence>
<dbReference type="RefSeq" id="WP_113821664.1">
    <property type="nucleotide sequence ID" value="NZ_QOCE01000003.1"/>
</dbReference>
<dbReference type="SUPFAM" id="SSF56024">
    <property type="entry name" value="Phospholipase D/nuclease"/>
    <property type="match status" value="2"/>
</dbReference>
<evidence type="ECO:0000256" key="2">
    <source>
        <dbReference type="ARBA" id="ARBA00004613"/>
    </source>
</evidence>
<dbReference type="PROSITE" id="PS50035">
    <property type="entry name" value="PLD"/>
    <property type="match status" value="2"/>
</dbReference>
<comment type="function">
    <text evidence="1">Could be a virulence factor.</text>
</comment>
<evidence type="ECO:0000256" key="3">
    <source>
        <dbReference type="ARBA" id="ARBA00018392"/>
    </source>
</evidence>
<reference evidence="7 8" key="1">
    <citation type="submission" date="2018-07" db="EMBL/GenBank/DDBJ databases">
        <title>Modular assembly of carbohydrate-degrading microbial communities in the ocean.</title>
        <authorList>
            <person name="Enke T.N."/>
            <person name="Datta M.S."/>
            <person name="Schwartzman J.A."/>
            <person name="Cermak N."/>
            <person name="Schmitz D.A."/>
            <person name="Barrere J."/>
            <person name="Cordero O.X."/>
        </authorList>
    </citation>
    <scope>NUCLEOTIDE SEQUENCE [LARGE SCALE GENOMIC DNA]</scope>
    <source>
        <strain evidence="7 8">C3M10</strain>
    </source>
</reference>
<protein>
    <recommendedName>
        <fullName evidence="3">Phospholipase D</fullName>
    </recommendedName>
    <alternativeName>
        <fullName evidence="5">Choline phosphatase</fullName>
    </alternativeName>
</protein>
<sequence length="505" mass="57038">MFLFSLSAVVLAGCSPSVREFEKTVTQSITAPPQSYLENRSRSLGNPGDDQSGVRMLSNGEEALAARLLLAAKAEQTIDAQYYLLHDDPTGHLFVSSLLRAADRGVRVRLLLDDMATSGYDNMTAALDLHPNLEIRLFNPFWREKGKFFNALTDFERVNRRMHNKSMTFDNAFTIVGGRNIGAEYFLANDTSNYKDLDVLATGPVVREVSDSFDEYWNSRFAVPARVVTGEPEGLALVEVRKRLRQLEEDALQTEFAEALVKSASTAFARENFRVEWVSAKVYADPVSKIARENEENEILARQLLPYFENASKEVHIISAYFVPLNSGVKWLSELEERGVDVEVITNSITSNDVAVVYAHYAKKRKELLRAGVELYELRPDADQREKLGVNWETTRSGLHTKAFTIDDRYLFVGSFNFDPRSVRINTEMGIVIDSPRLVSRTIGELEEALPRNTYQLKLTEKDRIIWLTERDDKATSLFRGEPTGSLIQYIWAGFLGILPIGPQL</sequence>
<dbReference type="CDD" id="cd09111">
    <property type="entry name" value="PLDc_ymdC_like_1"/>
    <property type="match status" value="1"/>
</dbReference>
<dbReference type="InterPro" id="IPR025202">
    <property type="entry name" value="PLD-like_dom"/>
</dbReference>
<dbReference type="PANTHER" id="PTHR21248">
    <property type="entry name" value="CARDIOLIPIN SYNTHASE"/>
    <property type="match status" value="1"/>
</dbReference>
<dbReference type="Proteomes" id="UP000252706">
    <property type="component" value="Unassembled WGS sequence"/>
</dbReference>
<evidence type="ECO:0000256" key="4">
    <source>
        <dbReference type="ARBA" id="ARBA00022525"/>
    </source>
</evidence>
<feature type="domain" description="PLD phosphodiesterase" evidence="6">
    <location>
        <begin position="395"/>
        <end position="422"/>
    </location>
</feature>
<evidence type="ECO:0000259" key="6">
    <source>
        <dbReference type="PROSITE" id="PS50035"/>
    </source>
</evidence>
<dbReference type="EMBL" id="QOCE01000003">
    <property type="protein sequence ID" value="RBW62282.1"/>
    <property type="molecule type" value="Genomic_DNA"/>
</dbReference>
<comment type="subcellular location">
    <subcellularLocation>
        <location evidence="2">Secreted</location>
    </subcellularLocation>
</comment>
<dbReference type="SMART" id="SM00155">
    <property type="entry name" value="PLDc"/>
    <property type="match status" value="2"/>
</dbReference>
<comment type="caution">
    <text evidence="7">The sequence shown here is derived from an EMBL/GenBank/DDBJ whole genome shotgun (WGS) entry which is preliminary data.</text>
</comment>
<organism evidence="7 8">
    <name type="scientific">Phaeobacter gallaeciensis</name>
    <dbReference type="NCBI Taxonomy" id="60890"/>
    <lineage>
        <taxon>Bacteria</taxon>
        <taxon>Pseudomonadati</taxon>
        <taxon>Pseudomonadota</taxon>
        <taxon>Alphaproteobacteria</taxon>
        <taxon>Rhodobacterales</taxon>
        <taxon>Roseobacteraceae</taxon>
        <taxon>Phaeobacter</taxon>
    </lineage>
</organism>
<dbReference type="OrthoDB" id="9814092at2"/>
<dbReference type="GO" id="GO:0030572">
    <property type="term" value="F:phosphatidyltransferase activity"/>
    <property type="evidence" value="ECO:0007669"/>
    <property type="project" value="UniProtKB-ARBA"/>
</dbReference>
<dbReference type="Pfam" id="PF13091">
    <property type="entry name" value="PLDc_2"/>
    <property type="match status" value="2"/>
</dbReference>
<dbReference type="GO" id="GO:0005576">
    <property type="term" value="C:extracellular region"/>
    <property type="evidence" value="ECO:0007669"/>
    <property type="project" value="UniProtKB-SubCell"/>
</dbReference>
<evidence type="ECO:0000313" key="8">
    <source>
        <dbReference type="Proteomes" id="UP000252706"/>
    </source>
</evidence>
<evidence type="ECO:0000256" key="1">
    <source>
        <dbReference type="ARBA" id="ARBA00003145"/>
    </source>
</evidence>
<dbReference type="GO" id="GO:0032049">
    <property type="term" value="P:cardiolipin biosynthetic process"/>
    <property type="evidence" value="ECO:0007669"/>
    <property type="project" value="UniProtKB-ARBA"/>
</dbReference>
<dbReference type="Gene3D" id="3.30.870.10">
    <property type="entry name" value="Endonuclease Chain A"/>
    <property type="match status" value="2"/>
</dbReference>
<keyword evidence="4" id="KW-0964">Secreted</keyword>
<accession>A0A366XEN1</accession>
<evidence type="ECO:0000313" key="7">
    <source>
        <dbReference type="EMBL" id="RBW62282.1"/>
    </source>
</evidence>
<dbReference type="InterPro" id="IPR001736">
    <property type="entry name" value="PLipase_D/transphosphatidylase"/>
</dbReference>
<dbReference type="AlphaFoldDB" id="A0A366XEN1"/>
<gene>
    <name evidence="7" type="ORF">DS909_01370</name>
</gene>
<proteinExistence type="predicted"/>
<dbReference type="PANTHER" id="PTHR21248:SF12">
    <property type="entry name" value="CARDIOLIPIN SYNTHASE C"/>
    <property type="match status" value="1"/>
</dbReference>
<name>A0A366XEN1_9RHOB</name>